<accession>A0A363UMU0</accession>
<dbReference type="GO" id="GO:0005506">
    <property type="term" value="F:iron ion binding"/>
    <property type="evidence" value="ECO:0007669"/>
    <property type="project" value="InterPro"/>
</dbReference>
<dbReference type="Pfam" id="PF00034">
    <property type="entry name" value="Cytochrom_C"/>
    <property type="match status" value="2"/>
</dbReference>
<feature type="domain" description="Cytochrome c" evidence="8">
    <location>
        <begin position="42"/>
        <end position="145"/>
    </location>
</feature>
<evidence type="ECO:0000313" key="10">
    <source>
        <dbReference type="Proteomes" id="UP000251800"/>
    </source>
</evidence>
<dbReference type="InterPro" id="IPR008168">
    <property type="entry name" value="Cyt_C_IC"/>
</dbReference>
<keyword evidence="4" id="KW-0249">Electron transport</keyword>
<feature type="binding site" description="covalent" evidence="6">
    <location>
        <position position="331"/>
    </location>
    <ligand>
        <name>heme c</name>
        <dbReference type="ChEBI" id="CHEBI:61717"/>
        <label>3</label>
    </ligand>
</feature>
<feature type="binding site" description="axial binding residue" evidence="7">
    <location>
        <position position="206"/>
    </location>
    <ligand>
        <name>heme c</name>
        <dbReference type="ChEBI" id="CHEBI:61717"/>
        <label>2</label>
    </ligand>
    <ligandPart>
        <name>Fe</name>
        <dbReference type="ChEBI" id="CHEBI:18248"/>
    </ligandPart>
</feature>
<name>A0A363UMU0_9GAMM</name>
<comment type="cofactor">
    <cofactor evidence="6">
        <name>heme c</name>
        <dbReference type="ChEBI" id="CHEBI:61717"/>
    </cofactor>
    <text evidence="6">Binds 3 heme c groups covalently per subunit.</text>
</comment>
<evidence type="ECO:0000313" key="9">
    <source>
        <dbReference type="EMBL" id="PWN56723.1"/>
    </source>
</evidence>
<feature type="binding site" description="axial binding residue" evidence="7">
    <location>
        <position position="332"/>
    </location>
    <ligand>
        <name>heme c</name>
        <dbReference type="ChEBI" id="CHEBI:61717"/>
        <label>3</label>
    </ligand>
    <ligandPart>
        <name>Fe</name>
        <dbReference type="ChEBI" id="CHEBI:18248"/>
    </ligandPart>
</feature>
<feature type="binding site" description="axial binding residue" evidence="7">
    <location>
        <position position="60"/>
    </location>
    <ligand>
        <name>heme c</name>
        <dbReference type="ChEBI" id="CHEBI:61717"/>
        <label>1</label>
    </ligand>
    <ligandPart>
        <name>Fe</name>
        <dbReference type="ChEBI" id="CHEBI:18248"/>
    </ligandPart>
</feature>
<protein>
    <submittedName>
        <fullName evidence="9">Alcohol dehydrogenase</fullName>
    </submittedName>
</protein>
<feature type="domain" description="Cytochrome c" evidence="8">
    <location>
        <begin position="315"/>
        <end position="405"/>
    </location>
</feature>
<evidence type="ECO:0000256" key="1">
    <source>
        <dbReference type="ARBA" id="ARBA00022448"/>
    </source>
</evidence>
<evidence type="ECO:0000256" key="2">
    <source>
        <dbReference type="ARBA" id="ARBA00022617"/>
    </source>
</evidence>
<dbReference type="AlphaFoldDB" id="A0A363UMU0"/>
<evidence type="ECO:0000256" key="7">
    <source>
        <dbReference type="PIRSR" id="PIRSR000018-51"/>
    </source>
</evidence>
<dbReference type="SUPFAM" id="SSF46626">
    <property type="entry name" value="Cytochrome c"/>
    <property type="match status" value="3"/>
</dbReference>
<dbReference type="GO" id="GO:0009055">
    <property type="term" value="F:electron transfer activity"/>
    <property type="evidence" value="ECO:0007669"/>
    <property type="project" value="InterPro"/>
</dbReference>
<keyword evidence="5 7" id="KW-0408">Iron</keyword>
<dbReference type="Proteomes" id="UP000251800">
    <property type="component" value="Unassembled WGS sequence"/>
</dbReference>
<dbReference type="GO" id="GO:0016614">
    <property type="term" value="F:oxidoreductase activity, acting on CH-OH group of donors"/>
    <property type="evidence" value="ECO:0007669"/>
    <property type="project" value="InterPro"/>
</dbReference>
<dbReference type="GO" id="GO:0016020">
    <property type="term" value="C:membrane"/>
    <property type="evidence" value="ECO:0007669"/>
    <property type="project" value="InterPro"/>
</dbReference>
<keyword evidence="3 7" id="KW-0479">Metal-binding</keyword>
<evidence type="ECO:0000259" key="8">
    <source>
        <dbReference type="PROSITE" id="PS51007"/>
    </source>
</evidence>
<dbReference type="EMBL" id="QEQK01000004">
    <property type="protein sequence ID" value="PWN56723.1"/>
    <property type="molecule type" value="Genomic_DNA"/>
</dbReference>
<dbReference type="InterPro" id="IPR051459">
    <property type="entry name" value="Cytochrome_c-type_DH"/>
</dbReference>
<dbReference type="OrthoDB" id="9811281at2"/>
<dbReference type="PIRSF" id="PIRSF000018">
    <property type="entry name" value="Mb_ADH_cyt_c"/>
    <property type="match status" value="1"/>
</dbReference>
<proteinExistence type="predicted"/>
<evidence type="ECO:0000256" key="6">
    <source>
        <dbReference type="PIRSR" id="PIRSR000018-50"/>
    </source>
</evidence>
<dbReference type="Gene3D" id="1.10.760.10">
    <property type="entry name" value="Cytochrome c-like domain"/>
    <property type="match status" value="2"/>
</dbReference>
<dbReference type="PANTHER" id="PTHR35008:SF4">
    <property type="entry name" value="BLL4482 PROTEIN"/>
    <property type="match status" value="1"/>
</dbReference>
<keyword evidence="10" id="KW-1185">Reference proteome</keyword>
<feature type="binding site" description="covalent" evidence="6">
    <location>
        <position position="59"/>
    </location>
    <ligand>
        <name>heme c</name>
        <dbReference type="ChEBI" id="CHEBI:61717"/>
        <label>1</label>
    </ligand>
</feature>
<dbReference type="RefSeq" id="WP_109719320.1">
    <property type="nucleotide sequence ID" value="NZ_QEQK01000004.1"/>
</dbReference>
<dbReference type="GO" id="GO:0020037">
    <property type="term" value="F:heme binding"/>
    <property type="evidence" value="ECO:0007669"/>
    <property type="project" value="InterPro"/>
</dbReference>
<dbReference type="InterPro" id="IPR009056">
    <property type="entry name" value="Cyt_c-like_dom"/>
</dbReference>
<sequence length="420" mass="45473">MNWLKLATASILGVGLIAGLWLIWPVLFPTPVADTQPAMTPERIERGAYLARAGNCIGCHTAKSGPPYAGGRRVPTPFGSLYTTNLTPDDATGLGQWSAADFYRAMHLGRSKNGGFLLPAFPFTSYTRITREDSDALYVFLQSLAPVERVRPPSDMRFPFDTQLARLGWQRLFFKPSTFEPDPKASAAWNRGAYLVEGLGHCSACHTIRGPLGEESQAHAYAGGPIAGMEWDALPLNLNRRMNDVDRREMHALLKAGTSRDNAVSGPMAEVVFNSTQYLDDSDLDAMITYIASLPVTDSPAPRVTTRVDGVRRSELIKQGSVVYANHCADCHGRDGEGQPFTYPALANNPLVLAPSANNAIRIVLDGGFAPSTAAHPRPHGMPPFSHQLSDEEIAAVISYIRGAWGHDASAVAAADIARY</sequence>
<evidence type="ECO:0000256" key="4">
    <source>
        <dbReference type="ARBA" id="ARBA00022982"/>
    </source>
</evidence>
<dbReference type="PRINTS" id="PR00605">
    <property type="entry name" value="CYTCHROMECIC"/>
</dbReference>
<keyword evidence="1" id="KW-0813">Transport</keyword>
<feature type="binding site" description="covalent" evidence="6">
    <location>
        <position position="328"/>
    </location>
    <ligand>
        <name>heme c</name>
        <dbReference type="ChEBI" id="CHEBI:61717"/>
        <label>3</label>
    </ligand>
</feature>
<evidence type="ECO:0000256" key="3">
    <source>
        <dbReference type="ARBA" id="ARBA00022723"/>
    </source>
</evidence>
<feature type="binding site" description="covalent" evidence="6">
    <location>
        <position position="205"/>
    </location>
    <ligand>
        <name>heme c</name>
        <dbReference type="ChEBI" id="CHEBI:61717"/>
        <label>2</label>
    </ligand>
</feature>
<evidence type="ECO:0000256" key="5">
    <source>
        <dbReference type="ARBA" id="ARBA00023004"/>
    </source>
</evidence>
<reference evidence="9 10" key="1">
    <citation type="submission" date="2018-05" db="EMBL/GenBank/DDBJ databases">
        <title>Abyssibacter profundi OUC007T gen. nov., sp. nov, a marine bacterium isolated from seawater of the Mariana Trench.</title>
        <authorList>
            <person name="Zhou S."/>
        </authorList>
    </citation>
    <scope>NUCLEOTIDE SEQUENCE [LARGE SCALE GENOMIC DNA]</scope>
    <source>
        <strain evidence="9 10">OUC007</strain>
    </source>
</reference>
<organism evidence="9 10">
    <name type="scientific">Abyssibacter profundi</name>
    <dbReference type="NCBI Taxonomy" id="2182787"/>
    <lineage>
        <taxon>Bacteria</taxon>
        <taxon>Pseudomonadati</taxon>
        <taxon>Pseudomonadota</taxon>
        <taxon>Gammaproteobacteria</taxon>
        <taxon>Chromatiales</taxon>
        <taxon>Oceanococcaceae</taxon>
        <taxon>Abyssibacter</taxon>
    </lineage>
</organism>
<gene>
    <name evidence="9" type="ORF">DEH80_04625</name>
</gene>
<keyword evidence="2 6" id="KW-0349">Heme</keyword>
<dbReference type="PANTHER" id="PTHR35008">
    <property type="entry name" value="BLL4482 PROTEIN-RELATED"/>
    <property type="match status" value="1"/>
</dbReference>
<dbReference type="PROSITE" id="PS51007">
    <property type="entry name" value="CYTC"/>
    <property type="match status" value="3"/>
</dbReference>
<feature type="binding site" description="covalent" evidence="6">
    <location>
        <position position="56"/>
    </location>
    <ligand>
        <name>heme c</name>
        <dbReference type="ChEBI" id="CHEBI:61717"/>
        <label>1</label>
    </ligand>
</feature>
<dbReference type="InterPro" id="IPR036909">
    <property type="entry name" value="Cyt_c-like_dom_sf"/>
</dbReference>
<feature type="binding site" description="covalent" evidence="6">
    <location>
        <position position="202"/>
    </location>
    <ligand>
        <name>heme c</name>
        <dbReference type="ChEBI" id="CHEBI:61717"/>
        <label>2</label>
    </ligand>
</feature>
<dbReference type="InterPro" id="IPR014353">
    <property type="entry name" value="Membr-bd_ADH_cyt_c"/>
</dbReference>
<comment type="caution">
    <text evidence="9">The sequence shown here is derived from an EMBL/GenBank/DDBJ whole genome shotgun (WGS) entry which is preliminary data.</text>
</comment>
<feature type="domain" description="Cytochrome c" evidence="8">
    <location>
        <begin position="187"/>
        <end position="295"/>
    </location>
</feature>